<dbReference type="Gene3D" id="3.20.20.80">
    <property type="entry name" value="Glycosidases"/>
    <property type="match status" value="1"/>
</dbReference>
<sequence>MNLQSRDAVLLRSERHFTSSLAISSSAYAAVTGSKPLVASAGDIAAIPGWYLQSSTKVSGGMDVVSKPRKDVSSWYRVGARGTVMAGLIENEVYNETDLFYSDNMEDAADSSIFDAFWFYREEFTLKPSTGQYFTLKTHGITSKADIYLNGVLIASSDQQQGTYGGHQYNLTKHVMEGANCLLIRAYPTNYLRDFAQGFVDWNPYPADNGTGVWRNVEVSQTGAVSMSPFRILTDFTGSDSGPVKVTLRTDLTNHESSDHQVLIKGTVKGPDGSAAAQISETFDLKSNEKRTVSISVSIAKPAIWWPALWGKQPLYTVQASTTIQKPQALVSDSSIPQQFGIRHVSSKLNNHNDTEFFVNGEPFQVIGAGYGPDIFLRFDIDRVQKILTYMLDMGLNTVRLEGKQEQPELYDLADKMGVMILAGWECCDKWEGWTYNDEADGVKWGKADYPVAKAAMLHEAEMMQSHASMLGFLVGSDFWPNEQATEIYLDALKVMDWPNPIIASASKRGYPEALGPSGMKMDGPYDWVPPNYWYNDKEGAAFGFGSELGAGVGTPEIGSLKKFMSDAELETLWKEPNADQYHMSRYDSQFYDRKLYNKALFARYGKPSSLEDYIIKSQMADYEATKVQFEAYGAQQNATRPATGVIYWMLNSAWPNLHWQLFDYYLSPIAAYFGTKVGAREEHVAYDYESHNIWLINHSLNKSGNRQVKVDLIDADGKELSVAIVESNTTPHSSKLVASLAGIKKVKDIGFLRLTLSDPKSQAVISRNVYWLSATTDVLNWSKSNWYTTPVTKYAKYTKLEALKPATLKASLLSVASPTDDGLTHAEVVIENQSAGPAVFIRLNAINTSENTEIAPLYWSDNYVTLWPKEQLRLTVAFEGDIQNTLIEITGRNVEKVTIKA</sequence>
<organism evidence="10 11">
    <name type="scientific">Penicillium italicum</name>
    <name type="common">Blue mold</name>
    <dbReference type="NCBI Taxonomy" id="40296"/>
    <lineage>
        <taxon>Eukaryota</taxon>
        <taxon>Fungi</taxon>
        <taxon>Dikarya</taxon>
        <taxon>Ascomycota</taxon>
        <taxon>Pezizomycotina</taxon>
        <taxon>Eurotiomycetes</taxon>
        <taxon>Eurotiomycetidae</taxon>
        <taxon>Eurotiales</taxon>
        <taxon>Aspergillaceae</taxon>
        <taxon>Penicillium</taxon>
    </lineage>
</organism>
<keyword evidence="4" id="KW-0326">Glycosidase</keyword>
<dbReference type="InterPro" id="IPR013783">
    <property type="entry name" value="Ig-like_fold"/>
</dbReference>
<evidence type="ECO:0000313" key="10">
    <source>
        <dbReference type="EMBL" id="KGO73067.1"/>
    </source>
</evidence>
<feature type="domain" description="Beta-mannosidase-like galactose-binding" evidence="9">
    <location>
        <begin position="72"/>
        <end position="188"/>
    </location>
</feature>
<evidence type="ECO:0000259" key="6">
    <source>
        <dbReference type="Pfam" id="PF00703"/>
    </source>
</evidence>
<dbReference type="InterPro" id="IPR036156">
    <property type="entry name" value="Beta-gal/glucu_dom_sf"/>
</dbReference>
<name>A0A0A2KZ08_PENIT</name>
<dbReference type="Gene3D" id="2.60.120.260">
    <property type="entry name" value="Galactose-binding domain-like"/>
    <property type="match status" value="1"/>
</dbReference>
<feature type="domain" description="Exo-beta-D-glucosaminidase Ig-fold" evidence="8">
    <location>
        <begin position="787"/>
        <end position="895"/>
    </location>
</feature>
<proteinExistence type="inferred from homology"/>
<dbReference type="Pfam" id="PF18368">
    <property type="entry name" value="Ig_GlcNase"/>
    <property type="match status" value="1"/>
</dbReference>
<dbReference type="Gene3D" id="2.60.40.10">
    <property type="entry name" value="Immunoglobulins"/>
    <property type="match status" value="3"/>
</dbReference>
<feature type="domain" description="Glycoside hydrolase family 2 immunoglobulin-like beta-sandwich" evidence="6">
    <location>
        <begin position="239"/>
        <end position="343"/>
    </location>
</feature>
<dbReference type="Pfam" id="PF00703">
    <property type="entry name" value="Glyco_hydro_2"/>
    <property type="match status" value="1"/>
</dbReference>
<dbReference type="Proteomes" id="UP000030104">
    <property type="component" value="Unassembled WGS sequence"/>
</dbReference>
<dbReference type="PANTHER" id="PTHR43536:SF1">
    <property type="entry name" value="MANNOSYLGLYCOPROTEIN ENDO-BETA-MANNOSIDASE"/>
    <property type="match status" value="1"/>
</dbReference>
<keyword evidence="2 10" id="KW-0378">Hydrolase</keyword>
<dbReference type="PANTHER" id="PTHR43536">
    <property type="entry name" value="MANNOSYLGLYCOPROTEIN ENDO-BETA-MANNOSIDASE"/>
    <property type="match status" value="1"/>
</dbReference>
<evidence type="ECO:0000256" key="4">
    <source>
        <dbReference type="ARBA" id="ARBA00023295"/>
    </source>
</evidence>
<accession>A0A0A2KZ08</accession>
<dbReference type="Pfam" id="PF22666">
    <property type="entry name" value="Glyco_hydro_2_N2"/>
    <property type="match status" value="1"/>
</dbReference>
<dbReference type="OMA" id="AWPNLHW"/>
<feature type="domain" description="Mannosidase Ig/CBM-like" evidence="7">
    <location>
        <begin position="692"/>
        <end position="774"/>
    </location>
</feature>
<evidence type="ECO:0000313" key="11">
    <source>
        <dbReference type="Proteomes" id="UP000030104"/>
    </source>
</evidence>
<dbReference type="EMBL" id="JQGA01000841">
    <property type="protein sequence ID" value="KGO73067.1"/>
    <property type="molecule type" value="Genomic_DNA"/>
</dbReference>
<dbReference type="InterPro" id="IPR043534">
    <property type="entry name" value="EBDG/EBM"/>
</dbReference>
<protein>
    <submittedName>
        <fullName evidence="10">Glycoside hydrolase, family 2, N-terminal</fullName>
    </submittedName>
</protein>
<dbReference type="SUPFAM" id="SSF49303">
    <property type="entry name" value="beta-Galactosidase/glucuronidase domain"/>
    <property type="match status" value="3"/>
</dbReference>
<dbReference type="SUPFAM" id="SSF51445">
    <property type="entry name" value="(Trans)glycosidases"/>
    <property type="match status" value="1"/>
</dbReference>
<comment type="similarity">
    <text evidence="1">Belongs to the glycosyl hydrolase 2 family.</text>
</comment>
<evidence type="ECO:0000256" key="1">
    <source>
        <dbReference type="ARBA" id="ARBA00007401"/>
    </source>
</evidence>
<dbReference type="SUPFAM" id="SSF49785">
    <property type="entry name" value="Galactose-binding domain-like"/>
    <property type="match status" value="1"/>
</dbReference>
<dbReference type="InterPro" id="IPR041351">
    <property type="entry name" value="Ig_GlcNase"/>
</dbReference>
<keyword evidence="11" id="KW-1185">Reference proteome</keyword>
<dbReference type="InterPro" id="IPR008979">
    <property type="entry name" value="Galactose-bd-like_sf"/>
</dbReference>
<evidence type="ECO:0000256" key="5">
    <source>
        <dbReference type="ARBA" id="ARBA00023326"/>
    </source>
</evidence>
<dbReference type="UniPathway" id="UPA00280"/>
<dbReference type="GO" id="GO:0004553">
    <property type="term" value="F:hydrolase activity, hydrolyzing O-glycosyl compounds"/>
    <property type="evidence" value="ECO:0007669"/>
    <property type="project" value="InterPro"/>
</dbReference>
<evidence type="ECO:0000259" key="7">
    <source>
        <dbReference type="Pfam" id="PF17786"/>
    </source>
</evidence>
<keyword evidence="3" id="KW-0119">Carbohydrate metabolism</keyword>
<dbReference type="InterPro" id="IPR054593">
    <property type="entry name" value="Beta-mannosidase-like_N2"/>
</dbReference>
<evidence type="ECO:0000259" key="9">
    <source>
        <dbReference type="Pfam" id="PF22666"/>
    </source>
</evidence>
<dbReference type="PhylomeDB" id="A0A0A2KZ08"/>
<reference evidence="10 11" key="1">
    <citation type="journal article" date="2015" name="Mol. Plant Microbe Interact.">
        <title>Genome, transcriptome, and functional analyses of Penicillium expansum provide new insights into secondary metabolism and pathogenicity.</title>
        <authorList>
            <person name="Ballester A.R."/>
            <person name="Marcet-Houben M."/>
            <person name="Levin E."/>
            <person name="Sela N."/>
            <person name="Selma-Lazaro C."/>
            <person name="Carmona L."/>
            <person name="Wisniewski M."/>
            <person name="Droby S."/>
            <person name="Gonzalez-Candelas L."/>
            <person name="Gabaldon T."/>
        </authorList>
    </citation>
    <scope>NUCLEOTIDE SEQUENCE [LARGE SCALE GENOMIC DNA]</scope>
    <source>
        <strain evidence="10 11">PHI-1</strain>
    </source>
</reference>
<dbReference type="STRING" id="40296.A0A0A2KZ08"/>
<dbReference type="HOGENOM" id="CLU_005015_2_4_1"/>
<dbReference type="GO" id="GO:0000272">
    <property type="term" value="P:polysaccharide catabolic process"/>
    <property type="evidence" value="ECO:0007669"/>
    <property type="project" value="UniProtKB-KW"/>
</dbReference>
<dbReference type="AlphaFoldDB" id="A0A0A2KZ08"/>
<dbReference type="InterPro" id="IPR006102">
    <property type="entry name" value="Ig-like_GH2"/>
</dbReference>
<evidence type="ECO:0000256" key="3">
    <source>
        <dbReference type="ARBA" id="ARBA00023277"/>
    </source>
</evidence>
<dbReference type="InterPro" id="IPR041447">
    <property type="entry name" value="Mannosidase_ig"/>
</dbReference>
<evidence type="ECO:0000256" key="2">
    <source>
        <dbReference type="ARBA" id="ARBA00022801"/>
    </source>
</evidence>
<dbReference type="OrthoDB" id="408532at2759"/>
<keyword evidence="5" id="KW-0624">Polysaccharide degradation</keyword>
<dbReference type="Pfam" id="PF17786">
    <property type="entry name" value="Mannosidase_ig"/>
    <property type="match status" value="1"/>
</dbReference>
<evidence type="ECO:0000259" key="8">
    <source>
        <dbReference type="Pfam" id="PF18368"/>
    </source>
</evidence>
<dbReference type="InterPro" id="IPR017853">
    <property type="entry name" value="GH"/>
</dbReference>
<comment type="caution">
    <text evidence="10">The sequence shown here is derived from an EMBL/GenBank/DDBJ whole genome shotgun (WGS) entry which is preliminary data.</text>
</comment>
<gene>
    <name evidence="10" type="ORF">PITC_098050</name>
</gene>